<dbReference type="InterPro" id="IPR036390">
    <property type="entry name" value="WH_DNA-bd_sf"/>
</dbReference>
<dbReference type="Gene3D" id="2.60.120.10">
    <property type="entry name" value="Jelly Rolls"/>
    <property type="match status" value="1"/>
</dbReference>
<dbReference type="InterPro" id="IPR018490">
    <property type="entry name" value="cNMP-bd_dom_sf"/>
</dbReference>
<dbReference type="GO" id="GO:0003700">
    <property type="term" value="F:DNA-binding transcription factor activity"/>
    <property type="evidence" value="ECO:0007669"/>
    <property type="project" value="TreeGrafter"/>
</dbReference>
<keyword evidence="1" id="KW-0805">Transcription regulation</keyword>
<organism evidence="7 8">
    <name type="scientific">Paenibacillus naphthalenovorans</name>
    <dbReference type="NCBI Taxonomy" id="162209"/>
    <lineage>
        <taxon>Bacteria</taxon>
        <taxon>Bacillati</taxon>
        <taxon>Bacillota</taxon>
        <taxon>Bacilli</taxon>
        <taxon>Bacillales</taxon>
        <taxon>Paenibacillaceae</taxon>
        <taxon>Paenibacillus</taxon>
    </lineage>
</organism>
<reference evidence="8" key="1">
    <citation type="submission" date="2015-12" db="EMBL/GenBank/DDBJ databases">
        <title>Complete genome sequences of two moderately thermophilic Paenibacillus species.</title>
        <authorList>
            <person name="Butler R.III."/>
            <person name="Wang J."/>
            <person name="Stark B.C."/>
            <person name="Pombert J.-F."/>
        </authorList>
    </citation>
    <scope>NUCLEOTIDE SEQUENCE [LARGE SCALE GENOMIC DNA]</scope>
    <source>
        <strain evidence="8">32O-Y</strain>
    </source>
</reference>
<dbReference type="PROSITE" id="PS50042">
    <property type="entry name" value="CNMP_BINDING_3"/>
    <property type="match status" value="1"/>
</dbReference>
<dbReference type="InterPro" id="IPR000595">
    <property type="entry name" value="cNMP-bd_dom"/>
</dbReference>
<dbReference type="KEGG" id="pnp:IJ22_07150"/>
<evidence type="ECO:0000313" key="7">
    <source>
        <dbReference type="EMBL" id="ALS21099.1"/>
    </source>
</evidence>
<dbReference type="PROSITE" id="PS51063">
    <property type="entry name" value="HTH_CRP_2"/>
    <property type="match status" value="1"/>
</dbReference>
<evidence type="ECO:0000256" key="4">
    <source>
        <dbReference type="ARBA" id="ARBA00023163"/>
    </source>
</evidence>
<gene>
    <name evidence="7" type="ORF">IJ22_07150</name>
</gene>
<protein>
    <submittedName>
        <fullName evidence="7">CRP family transcriptional regulator</fullName>
    </submittedName>
</protein>
<dbReference type="STRING" id="162209.IJ22_07150"/>
<dbReference type="SMART" id="SM00100">
    <property type="entry name" value="cNMP"/>
    <property type="match status" value="1"/>
</dbReference>
<dbReference type="InterPro" id="IPR050397">
    <property type="entry name" value="Env_Response_Regulators"/>
</dbReference>
<accession>A0A0U2ILM7</accession>
<evidence type="ECO:0000259" key="5">
    <source>
        <dbReference type="PROSITE" id="PS50042"/>
    </source>
</evidence>
<evidence type="ECO:0000313" key="8">
    <source>
        <dbReference type="Proteomes" id="UP000061660"/>
    </source>
</evidence>
<feature type="domain" description="Cyclic nucleotide-binding" evidence="5">
    <location>
        <begin position="22"/>
        <end position="123"/>
    </location>
</feature>
<proteinExistence type="predicted"/>
<dbReference type="Pfam" id="PF13545">
    <property type="entry name" value="HTH_Crp_2"/>
    <property type="match status" value="1"/>
</dbReference>
<dbReference type="GO" id="GO:0003677">
    <property type="term" value="F:DNA binding"/>
    <property type="evidence" value="ECO:0007669"/>
    <property type="project" value="UniProtKB-KW"/>
</dbReference>
<dbReference type="Proteomes" id="UP000061660">
    <property type="component" value="Chromosome"/>
</dbReference>
<dbReference type="AlphaFoldDB" id="A0A0U2ILM7"/>
<dbReference type="PATRIC" id="fig|162209.4.peg.759"/>
<dbReference type="PANTHER" id="PTHR24567:SF74">
    <property type="entry name" value="HTH-TYPE TRANSCRIPTIONAL REGULATOR ARCR"/>
    <property type="match status" value="1"/>
</dbReference>
<dbReference type="EMBL" id="CP013652">
    <property type="protein sequence ID" value="ALS21099.1"/>
    <property type="molecule type" value="Genomic_DNA"/>
</dbReference>
<dbReference type="OrthoDB" id="9810708at2"/>
<keyword evidence="8" id="KW-1185">Reference proteome</keyword>
<dbReference type="SUPFAM" id="SSF46785">
    <property type="entry name" value="Winged helix' DNA-binding domain"/>
    <property type="match status" value="1"/>
</dbReference>
<dbReference type="Pfam" id="PF00027">
    <property type="entry name" value="cNMP_binding"/>
    <property type="match status" value="1"/>
</dbReference>
<reference evidence="7 8" key="2">
    <citation type="journal article" date="2016" name="Genome Announc.">
        <title>Complete Genome Sequences of Two Interactive Moderate Thermophiles, Paenibacillus napthalenovorans 32O-Y and Paenibacillus sp. 32O-W.</title>
        <authorList>
            <person name="Butler R.R.III."/>
            <person name="Wang J."/>
            <person name="Stark B.C."/>
            <person name="Pombert J.F."/>
        </authorList>
    </citation>
    <scope>NUCLEOTIDE SEQUENCE [LARGE SCALE GENOMIC DNA]</scope>
    <source>
        <strain evidence="7 8">32O-Y</strain>
    </source>
</reference>
<dbReference type="GO" id="GO:0005829">
    <property type="term" value="C:cytosol"/>
    <property type="evidence" value="ECO:0007669"/>
    <property type="project" value="TreeGrafter"/>
</dbReference>
<feature type="domain" description="HTH crp-type" evidence="6">
    <location>
        <begin position="137"/>
        <end position="206"/>
    </location>
</feature>
<evidence type="ECO:0000256" key="3">
    <source>
        <dbReference type="ARBA" id="ARBA00023159"/>
    </source>
</evidence>
<keyword evidence="2" id="KW-0238">DNA-binding</keyword>
<keyword evidence="4" id="KW-0804">Transcription</keyword>
<sequence length="212" mass="24541">MINERKEEHILAELFEENGVLRKFKKNEFIFREDEESQDVYFVRSGLVKISQSAQEGQNITLFLRNTGEVFGAAEVLTGQRRQRYARCILESEVLLVPASQFTSLTLSRPDVLYALTVSNARRLLYTQQFVETLISRPVAWRLAHFLTQLGVQKQNKIHVSLPLSHEEISYIIGCSRQTITETLNKWNEKGIIQYEKKRVTINDSNAFMSNL</sequence>
<name>A0A0U2ILM7_9BACL</name>
<dbReference type="RefSeq" id="WP_054818001.1">
    <property type="nucleotide sequence ID" value="NZ_CP013652.1"/>
</dbReference>
<dbReference type="PRINTS" id="PR00034">
    <property type="entry name" value="HTHCRP"/>
</dbReference>
<dbReference type="CDD" id="cd00038">
    <property type="entry name" value="CAP_ED"/>
    <property type="match status" value="1"/>
</dbReference>
<dbReference type="PANTHER" id="PTHR24567">
    <property type="entry name" value="CRP FAMILY TRANSCRIPTIONAL REGULATORY PROTEIN"/>
    <property type="match status" value="1"/>
</dbReference>
<dbReference type="InterPro" id="IPR012318">
    <property type="entry name" value="HTH_CRP"/>
</dbReference>
<keyword evidence="3" id="KW-0010">Activator</keyword>
<dbReference type="InterPro" id="IPR014710">
    <property type="entry name" value="RmlC-like_jellyroll"/>
</dbReference>
<evidence type="ECO:0000256" key="1">
    <source>
        <dbReference type="ARBA" id="ARBA00023015"/>
    </source>
</evidence>
<dbReference type="SMART" id="SM00419">
    <property type="entry name" value="HTH_CRP"/>
    <property type="match status" value="1"/>
</dbReference>
<evidence type="ECO:0000259" key="6">
    <source>
        <dbReference type="PROSITE" id="PS51063"/>
    </source>
</evidence>
<dbReference type="SUPFAM" id="SSF51206">
    <property type="entry name" value="cAMP-binding domain-like"/>
    <property type="match status" value="1"/>
</dbReference>
<evidence type="ECO:0000256" key="2">
    <source>
        <dbReference type="ARBA" id="ARBA00023125"/>
    </source>
</evidence>